<evidence type="ECO:0000313" key="6">
    <source>
        <dbReference type="EMBL" id="GLK85350.1"/>
    </source>
</evidence>
<dbReference type="PROSITE" id="PS51891">
    <property type="entry name" value="CENP_V_GFA"/>
    <property type="match status" value="1"/>
</dbReference>
<dbReference type="InterPro" id="IPR006913">
    <property type="entry name" value="CENP-V/GFA"/>
</dbReference>
<evidence type="ECO:0000256" key="3">
    <source>
        <dbReference type="ARBA" id="ARBA00022833"/>
    </source>
</evidence>
<dbReference type="PANTHER" id="PTHR33337:SF40">
    <property type="entry name" value="CENP-V_GFA DOMAIN-CONTAINING PROTEIN-RELATED"/>
    <property type="match status" value="1"/>
</dbReference>
<dbReference type="Proteomes" id="UP001143330">
    <property type="component" value="Unassembled WGS sequence"/>
</dbReference>
<dbReference type="EMBL" id="BSFM01000014">
    <property type="protein sequence ID" value="GLK85350.1"/>
    <property type="molecule type" value="Genomic_DNA"/>
</dbReference>
<reference evidence="6" key="2">
    <citation type="submission" date="2023-01" db="EMBL/GenBank/DDBJ databases">
        <authorList>
            <person name="Sun Q."/>
            <person name="Evtushenko L."/>
        </authorList>
    </citation>
    <scope>NUCLEOTIDE SEQUENCE</scope>
    <source>
        <strain evidence="6">VKM B-2789</strain>
    </source>
</reference>
<proteinExistence type="inferred from homology"/>
<evidence type="ECO:0000313" key="7">
    <source>
        <dbReference type="Proteomes" id="UP001143330"/>
    </source>
</evidence>
<keyword evidence="2" id="KW-0479">Metal-binding</keyword>
<accession>A0A9W6JWU6</accession>
<name>A0A9W6JWU6_9HYPH</name>
<feature type="domain" description="CENP-V/GFA" evidence="5">
    <location>
        <begin position="5"/>
        <end position="133"/>
    </location>
</feature>
<dbReference type="AlphaFoldDB" id="A0A9W6JWU6"/>
<evidence type="ECO:0000259" key="5">
    <source>
        <dbReference type="PROSITE" id="PS51891"/>
    </source>
</evidence>
<comment type="similarity">
    <text evidence="1">Belongs to the Gfa family.</text>
</comment>
<dbReference type="GO" id="GO:0016846">
    <property type="term" value="F:carbon-sulfur lyase activity"/>
    <property type="evidence" value="ECO:0007669"/>
    <property type="project" value="InterPro"/>
</dbReference>
<keyword evidence="7" id="KW-1185">Reference proteome</keyword>
<dbReference type="Gene3D" id="3.90.1590.10">
    <property type="entry name" value="glutathione-dependent formaldehyde- activating enzyme (gfa)"/>
    <property type="match status" value="1"/>
</dbReference>
<protein>
    <submittedName>
        <fullName evidence="6">Aldehyde-activating protein</fullName>
    </submittedName>
</protein>
<dbReference type="GO" id="GO:0046872">
    <property type="term" value="F:metal ion binding"/>
    <property type="evidence" value="ECO:0007669"/>
    <property type="project" value="UniProtKB-KW"/>
</dbReference>
<evidence type="ECO:0000256" key="2">
    <source>
        <dbReference type="ARBA" id="ARBA00022723"/>
    </source>
</evidence>
<dbReference type="RefSeq" id="WP_213365139.1">
    <property type="nucleotide sequence ID" value="NZ_BSFM01000014.1"/>
</dbReference>
<sequence>MIKKHTGQCACGAVRFGFDIDPDFVAVCHCLDCKRASGGEAVTLLGVAEEDFTLLSGQPKAFHYTAPSGKGLDRNFCPACGARLFTRNAESYPGMVFVTIGSLDNPEGIKPVLEMFTNRRLAWAVPLDVPQFDAMPG</sequence>
<dbReference type="Pfam" id="PF04828">
    <property type="entry name" value="GFA"/>
    <property type="match status" value="1"/>
</dbReference>
<evidence type="ECO:0000256" key="4">
    <source>
        <dbReference type="ARBA" id="ARBA00023239"/>
    </source>
</evidence>
<dbReference type="SUPFAM" id="SSF51316">
    <property type="entry name" value="Mss4-like"/>
    <property type="match status" value="1"/>
</dbReference>
<keyword evidence="3" id="KW-0862">Zinc</keyword>
<comment type="caution">
    <text evidence="6">The sequence shown here is derived from an EMBL/GenBank/DDBJ whole genome shotgun (WGS) entry which is preliminary data.</text>
</comment>
<keyword evidence="4" id="KW-0456">Lyase</keyword>
<dbReference type="PANTHER" id="PTHR33337">
    <property type="entry name" value="GFA DOMAIN-CONTAINING PROTEIN"/>
    <property type="match status" value="1"/>
</dbReference>
<dbReference type="InterPro" id="IPR011057">
    <property type="entry name" value="Mss4-like_sf"/>
</dbReference>
<reference evidence="6" key="1">
    <citation type="journal article" date="2014" name="Int. J. Syst. Evol. Microbiol.">
        <title>Complete genome sequence of Corynebacterium casei LMG S-19264T (=DSM 44701T), isolated from a smear-ripened cheese.</title>
        <authorList>
            <consortium name="US DOE Joint Genome Institute (JGI-PGF)"/>
            <person name="Walter F."/>
            <person name="Albersmeier A."/>
            <person name="Kalinowski J."/>
            <person name="Ruckert C."/>
        </authorList>
    </citation>
    <scope>NUCLEOTIDE SEQUENCE</scope>
    <source>
        <strain evidence="6">VKM B-2789</strain>
    </source>
</reference>
<organism evidence="6 7">
    <name type="scientific">Ancylobacter defluvii</name>
    <dbReference type="NCBI Taxonomy" id="1282440"/>
    <lineage>
        <taxon>Bacteria</taxon>
        <taxon>Pseudomonadati</taxon>
        <taxon>Pseudomonadota</taxon>
        <taxon>Alphaproteobacteria</taxon>
        <taxon>Hyphomicrobiales</taxon>
        <taxon>Xanthobacteraceae</taxon>
        <taxon>Ancylobacter</taxon>
    </lineage>
</organism>
<gene>
    <name evidence="6" type="ORF">GCM10017653_34200</name>
</gene>
<evidence type="ECO:0000256" key="1">
    <source>
        <dbReference type="ARBA" id="ARBA00005495"/>
    </source>
</evidence>